<evidence type="ECO:0000256" key="4">
    <source>
        <dbReference type="ARBA" id="ARBA00023015"/>
    </source>
</evidence>
<dbReference type="GeneID" id="30197916"/>
<dbReference type="RefSeq" id="XP_019041810.1">
    <property type="nucleotide sequence ID" value="XM_019180670.1"/>
</dbReference>
<dbReference type="EMBL" id="KV454208">
    <property type="protein sequence ID" value="ODQ62603.1"/>
    <property type="molecule type" value="Genomic_DNA"/>
</dbReference>
<feature type="non-terminal residue" evidence="8">
    <location>
        <position position="1"/>
    </location>
</feature>
<protein>
    <recommendedName>
        <fullName evidence="3">Transcription initiation factor TFIID subunit 8</fullName>
    </recommendedName>
</protein>
<keyword evidence="5" id="KW-0804">Transcription</keyword>
<evidence type="ECO:0000259" key="7">
    <source>
        <dbReference type="Pfam" id="PF10406"/>
    </source>
</evidence>
<feature type="domain" description="Transcription factor TFIID subunit 8 C-terminal" evidence="7">
    <location>
        <begin position="141"/>
        <end position="188"/>
    </location>
</feature>
<dbReference type="OrthoDB" id="2193813at2759"/>
<comment type="subcellular location">
    <subcellularLocation>
        <location evidence="1">Nucleus</location>
    </subcellularLocation>
</comment>
<name>A0A1E3PB14_WICAA</name>
<evidence type="ECO:0000313" key="8">
    <source>
        <dbReference type="EMBL" id="ODQ62603.1"/>
    </source>
</evidence>
<sequence>PMELLTQRAIAIQLKSLNIDFTDSALEDLFDLVTTYMHGLLEGLQKITQTQRRSKASPKDLKLLLREHNISTGELEDEFIRYKKDSSEILNAKKELETAAKETFENTTDDIDPQDPSFVFFAVDQDLTKLIPPQHKRIKSIPRWLPEFPPDHTYRRTPKYLDRLTDQKVVRQKVVEESKLGEQALENLIK</sequence>
<dbReference type="STRING" id="683960.A0A1E3PB14"/>
<dbReference type="PANTHER" id="PTHR46469">
    <property type="entry name" value="TRANSCRIPTION INITIATION FACTOR TFIID SUBUNIT 8"/>
    <property type="match status" value="1"/>
</dbReference>
<gene>
    <name evidence="8" type="ORF">WICANDRAFT_15967</name>
</gene>
<keyword evidence="9" id="KW-1185">Reference proteome</keyword>
<dbReference type="CDD" id="cd08049">
    <property type="entry name" value="TAF8"/>
    <property type="match status" value="1"/>
</dbReference>
<proteinExistence type="inferred from homology"/>
<dbReference type="GO" id="GO:0006367">
    <property type="term" value="P:transcription initiation at RNA polymerase II promoter"/>
    <property type="evidence" value="ECO:0007669"/>
    <property type="project" value="TreeGrafter"/>
</dbReference>
<dbReference type="AlphaFoldDB" id="A0A1E3PB14"/>
<dbReference type="InterPro" id="IPR019473">
    <property type="entry name" value="TFIID_su8_C"/>
</dbReference>
<evidence type="ECO:0000256" key="3">
    <source>
        <dbReference type="ARBA" id="ARBA00017307"/>
    </source>
</evidence>
<accession>A0A1E3PB14</accession>
<dbReference type="Pfam" id="PF10406">
    <property type="entry name" value="TAF8_C"/>
    <property type="match status" value="1"/>
</dbReference>
<evidence type="ECO:0000256" key="5">
    <source>
        <dbReference type="ARBA" id="ARBA00023163"/>
    </source>
</evidence>
<reference evidence="8 9" key="1">
    <citation type="journal article" date="2016" name="Proc. Natl. Acad. Sci. U.S.A.">
        <title>Comparative genomics of biotechnologically important yeasts.</title>
        <authorList>
            <person name="Riley R."/>
            <person name="Haridas S."/>
            <person name="Wolfe K.H."/>
            <person name="Lopes M.R."/>
            <person name="Hittinger C.T."/>
            <person name="Goeker M."/>
            <person name="Salamov A.A."/>
            <person name="Wisecaver J.H."/>
            <person name="Long T.M."/>
            <person name="Calvey C.H."/>
            <person name="Aerts A.L."/>
            <person name="Barry K.W."/>
            <person name="Choi C."/>
            <person name="Clum A."/>
            <person name="Coughlan A.Y."/>
            <person name="Deshpande S."/>
            <person name="Douglass A.P."/>
            <person name="Hanson S.J."/>
            <person name="Klenk H.-P."/>
            <person name="LaButti K.M."/>
            <person name="Lapidus A."/>
            <person name="Lindquist E.A."/>
            <person name="Lipzen A.M."/>
            <person name="Meier-Kolthoff J.P."/>
            <person name="Ohm R.A."/>
            <person name="Otillar R.P."/>
            <person name="Pangilinan J.L."/>
            <person name="Peng Y."/>
            <person name="Rokas A."/>
            <person name="Rosa C.A."/>
            <person name="Scheuner C."/>
            <person name="Sibirny A.A."/>
            <person name="Slot J.C."/>
            <person name="Stielow J.B."/>
            <person name="Sun H."/>
            <person name="Kurtzman C.P."/>
            <person name="Blackwell M."/>
            <person name="Grigoriev I.V."/>
            <person name="Jeffries T.W."/>
        </authorList>
    </citation>
    <scope>NUCLEOTIDE SEQUENCE [LARGE SCALE GENOMIC DNA]</scope>
    <source>
        <strain evidence="9">ATCC 58044 / CBS 1984 / NCYC 433 / NRRL Y-366-8</strain>
    </source>
</reference>
<dbReference type="GO" id="GO:0005669">
    <property type="term" value="C:transcription factor TFIID complex"/>
    <property type="evidence" value="ECO:0007669"/>
    <property type="project" value="InterPro"/>
</dbReference>
<dbReference type="CDD" id="cd00076">
    <property type="entry name" value="HFD_SF"/>
    <property type="match status" value="1"/>
</dbReference>
<keyword evidence="4" id="KW-0805">Transcription regulation</keyword>
<dbReference type="InterPro" id="IPR037818">
    <property type="entry name" value="TAF8"/>
</dbReference>
<comment type="similarity">
    <text evidence="2">Belongs to the TAF8 family.</text>
</comment>
<organism evidence="8 9">
    <name type="scientific">Wickerhamomyces anomalus (strain ATCC 58044 / CBS 1984 / NCYC 433 / NRRL Y-366-8)</name>
    <name type="common">Yeast</name>
    <name type="synonym">Hansenula anomala</name>
    <dbReference type="NCBI Taxonomy" id="683960"/>
    <lineage>
        <taxon>Eukaryota</taxon>
        <taxon>Fungi</taxon>
        <taxon>Dikarya</taxon>
        <taxon>Ascomycota</taxon>
        <taxon>Saccharomycotina</taxon>
        <taxon>Saccharomycetes</taxon>
        <taxon>Phaffomycetales</taxon>
        <taxon>Wickerhamomycetaceae</taxon>
        <taxon>Wickerhamomyces</taxon>
    </lineage>
</organism>
<dbReference type="Proteomes" id="UP000094112">
    <property type="component" value="Unassembled WGS sequence"/>
</dbReference>
<dbReference type="PANTHER" id="PTHR46469:SF1">
    <property type="entry name" value="TRANSCRIPTION INITIATION FACTOR TFIID SUBUNIT 8"/>
    <property type="match status" value="1"/>
</dbReference>
<feature type="non-terminal residue" evidence="8">
    <location>
        <position position="190"/>
    </location>
</feature>
<evidence type="ECO:0000256" key="1">
    <source>
        <dbReference type="ARBA" id="ARBA00004123"/>
    </source>
</evidence>
<keyword evidence="6" id="KW-0539">Nucleus</keyword>
<evidence type="ECO:0000256" key="2">
    <source>
        <dbReference type="ARBA" id="ARBA00008767"/>
    </source>
</evidence>
<evidence type="ECO:0000256" key="6">
    <source>
        <dbReference type="ARBA" id="ARBA00023242"/>
    </source>
</evidence>
<evidence type="ECO:0000313" key="9">
    <source>
        <dbReference type="Proteomes" id="UP000094112"/>
    </source>
</evidence>